<dbReference type="Proteomes" id="UP000199397">
    <property type="component" value="Unassembled WGS sequence"/>
</dbReference>
<name>A0A1H3Z8Y2_9GAMM</name>
<dbReference type="PANTHER" id="PTHR17490">
    <property type="entry name" value="SUA5"/>
    <property type="match status" value="1"/>
</dbReference>
<comment type="subcellular location">
    <subcellularLocation>
        <location evidence="1 9">Cytoplasm</location>
    </subcellularLocation>
</comment>
<dbReference type="EC" id="2.7.7.87" evidence="9"/>
<sequence length="188" mass="20421">MHHFVSNNIAAACQAVQQGKVIAYPTEAVFGLGCNPANLEAVQRILTLKQRPAHKGLILIAADLQQLAPWLLPLEAALLQQILPTWPGAVTWLLPVRPEVSPLIRGEHDTLAVRVTAHPVCRELCHCLGHPLISTSANLNGQEPARNVTEILQQFDQQLGFVLDAPLGGQLQPTQIRDGRTGQVIRAS</sequence>
<evidence type="ECO:0000256" key="9">
    <source>
        <dbReference type="HAMAP-Rule" id="MF_01852"/>
    </source>
</evidence>
<keyword evidence="6 9" id="KW-0547">Nucleotide-binding</keyword>
<dbReference type="GO" id="GO:0061710">
    <property type="term" value="F:L-threonylcarbamoyladenylate synthase"/>
    <property type="evidence" value="ECO:0007669"/>
    <property type="project" value="UniProtKB-EC"/>
</dbReference>
<dbReference type="GO" id="GO:0002949">
    <property type="term" value="P:tRNA threonylcarbamoyladenosine modification"/>
    <property type="evidence" value="ECO:0007669"/>
    <property type="project" value="UniProtKB-UniRule"/>
</dbReference>
<dbReference type="NCBIfam" id="TIGR00057">
    <property type="entry name" value="L-threonylcarbamoyladenylate synthase"/>
    <property type="match status" value="1"/>
</dbReference>
<dbReference type="Gene3D" id="3.90.870.10">
    <property type="entry name" value="DHBP synthase"/>
    <property type="match status" value="1"/>
</dbReference>
<dbReference type="EMBL" id="FNQP01000005">
    <property type="protein sequence ID" value="SEA20233.1"/>
    <property type="molecule type" value="Genomic_DNA"/>
</dbReference>
<dbReference type="AlphaFoldDB" id="A0A1H3Z8Y2"/>
<dbReference type="InterPro" id="IPR006070">
    <property type="entry name" value="Sua5-like_dom"/>
</dbReference>
<evidence type="ECO:0000259" key="10">
    <source>
        <dbReference type="PROSITE" id="PS51163"/>
    </source>
</evidence>
<keyword evidence="2 9" id="KW-0963">Cytoplasm</keyword>
<evidence type="ECO:0000256" key="1">
    <source>
        <dbReference type="ARBA" id="ARBA00004496"/>
    </source>
</evidence>
<keyword evidence="7 9" id="KW-0067">ATP-binding</keyword>
<organism evidence="11 12">
    <name type="scientific">Thiothrix caldifontis</name>
    <dbReference type="NCBI Taxonomy" id="525918"/>
    <lineage>
        <taxon>Bacteria</taxon>
        <taxon>Pseudomonadati</taxon>
        <taxon>Pseudomonadota</taxon>
        <taxon>Gammaproteobacteria</taxon>
        <taxon>Thiotrichales</taxon>
        <taxon>Thiotrichaceae</taxon>
        <taxon>Thiothrix</taxon>
    </lineage>
</organism>
<dbReference type="Pfam" id="PF01300">
    <property type="entry name" value="Sua5_yciO_yrdC"/>
    <property type="match status" value="1"/>
</dbReference>
<comment type="catalytic activity">
    <reaction evidence="8 9">
        <text>L-threonine + hydrogencarbonate + ATP = L-threonylcarbamoyladenylate + diphosphate + H2O</text>
        <dbReference type="Rhea" id="RHEA:36407"/>
        <dbReference type="ChEBI" id="CHEBI:15377"/>
        <dbReference type="ChEBI" id="CHEBI:17544"/>
        <dbReference type="ChEBI" id="CHEBI:30616"/>
        <dbReference type="ChEBI" id="CHEBI:33019"/>
        <dbReference type="ChEBI" id="CHEBI:57926"/>
        <dbReference type="ChEBI" id="CHEBI:73682"/>
        <dbReference type="EC" id="2.7.7.87"/>
    </reaction>
</comment>
<dbReference type="STRING" id="525918.SAMN05660964_01097"/>
<evidence type="ECO:0000313" key="11">
    <source>
        <dbReference type="EMBL" id="SEA20233.1"/>
    </source>
</evidence>
<evidence type="ECO:0000256" key="7">
    <source>
        <dbReference type="ARBA" id="ARBA00022840"/>
    </source>
</evidence>
<dbReference type="GO" id="GO:0000049">
    <property type="term" value="F:tRNA binding"/>
    <property type="evidence" value="ECO:0007669"/>
    <property type="project" value="TreeGrafter"/>
</dbReference>
<keyword evidence="12" id="KW-1185">Reference proteome</keyword>
<evidence type="ECO:0000256" key="2">
    <source>
        <dbReference type="ARBA" id="ARBA00022490"/>
    </source>
</evidence>
<accession>A0A1H3Z8Y2</accession>
<proteinExistence type="inferred from homology"/>
<evidence type="ECO:0000256" key="3">
    <source>
        <dbReference type="ARBA" id="ARBA00022679"/>
    </source>
</evidence>
<dbReference type="InterPro" id="IPR017945">
    <property type="entry name" value="DHBP_synth_RibB-like_a/b_dom"/>
</dbReference>
<evidence type="ECO:0000256" key="6">
    <source>
        <dbReference type="ARBA" id="ARBA00022741"/>
    </source>
</evidence>
<dbReference type="GO" id="GO:0005524">
    <property type="term" value="F:ATP binding"/>
    <property type="evidence" value="ECO:0007669"/>
    <property type="project" value="UniProtKB-UniRule"/>
</dbReference>
<dbReference type="InterPro" id="IPR050156">
    <property type="entry name" value="TC-AMP_synthase_SUA5"/>
</dbReference>
<dbReference type="PROSITE" id="PS51163">
    <property type="entry name" value="YRDC"/>
    <property type="match status" value="1"/>
</dbReference>
<dbReference type="PANTHER" id="PTHR17490:SF18">
    <property type="entry name" value="THREONYLCARBAMOYL-AMP SYNTHASE"/>
    <property type="match status" value="1"/>
</dbReference>
<dbReference type="HAMAP" id="MF_01852">
    <property type="entry name" value="TsaC"/>
    <property type="match status" value="1"/>
</dbReference>
<gene>
    <name evidence="9" type="primary">tsaC</name>
    <name evidence="11" type="ORF">SAMN05660964_01097</name>
</gene>
<dbReference type="InterPro" id="IPR023535">
    <property type="entry name" value="TC-AMP_synthase"/>
</dbReference>
<dbReference type="GO" id="GO:0003725">
    <property type="term" value="F:double-stranded RNA binding"/>
    <property type="evidence" value="ECO:0007669"/>
    <property type="project" value="InterPro"/>
</dbReference>
<dbReference type="GO" id="GO:0006450">
    <property type="term" value="P:regulation of translational fidelity"/>
    <property type="evidence" value="ECO:0007669"/>
    <property type="project" value="TreeGrafter"/>
</dbReference>
<keyword evidence="5 9" id="KW-0548">Nucleotidyltransferase</keyword>
<evidence type="ECO:0000256" key="4">
    <source>
        <dbReference type="ARBA" id="ARBA00022694"/>
    </source>
</evidence>
<evidence type="ECO:0000256" key="5">
    <source>
        <dbReference type="ARBA" id="ARBA00022695"/>
    </source>
</evidence>
<dbReference type="RefSeq" id="WP_217629942.1">
    <property type="nucleotide sequence ID" value="NZ_FNQP01000005.1"/>
</dbReference>
<feature type="domain" description="YrdC-like" evidence="10">
    <location>
        <begin position="6"/>
        <end position="188"/>
    </location>
</feature>
<comment type="similarity">
    <text evidence="9">Belongs to the SUA5 family. TsaC subfamily.</text>
</comment>
<dbReference type="GO" id="GO:0005737">
    <property type="term" value="C:cytoplasm"/>
    <property type="evidence" value="ECO:0007669"/>
    <property type="project" value="UniProtKB-SubCell"/>
</dbReference>
<evidence type="ECO:0000313" key="12">
    <source>
        <dbReference type="Proteomes" id="UP000199397"/>
    </source>
</evidence>
<comment type="function">
    <text evidence="9">Required for the formation of a threonylcarbamoyl group on adenosine at position 37 (t(6)A37) in tRNAs that read codons beginning with adenine. Catalyzes the conversion of L-threonine, HCO(3)(-)/CO(2) and ATP to give threonylcarbamoyl-AMP (TC-AMP) as the acyladenylate intermediate, with the release of diphosphate.</text>
</comment>
<reference evidence="11 12" key="1">
    <citation type="submission" date="2016-10" db="EMBL/GenBank/DDBJ databases">
        <authorList>
            <person name="de Groot N.N."/>
        </authorList>
    </citation>
    <scope>NUCLEOTIDE SEQUENCE [LARGE SCALE GENOMIC DNA]</scope>
    <source>
        <strain evidence="11 12">DSM 21228</strain>
    </source>
</reference>
<dbReference type="SUPFAM" id="SSF55821">
    <property type="entry name" value="YrdC/RibB"/>
    <property type="match status" value="1"/>
</dbReference>
<dbReference type="FunFam" id="3.90.870.10:FF:000004">
    <property type="entry name" value="Threonylcarbamoyl-AMP synthase"/>
    <property type="match status" value="1"/>
</dbReference>
<evidence type="ECO:0000256" key="8">
    <source>
        <dbReference type="ARBA" id="ARBA00048366"/>
    </source>
</evidence>
<protein>
    <recommendedName>
        <fullName evidence="9">Threonylcarbamoyl-AMP synthase</fullName>
        <shortName evidence="9">TC-AMP synthase</shortName>
        <ecNumber evidence="9">2.7.7.87</ecNumber>
    </recommendedName>
    <alternativeName>
        <fullName evidence="9">L-threonylcarbamoyladenylate synthase</fullName>
    </alternativeName>
    <alternativeName>
        <fullName evidence="9">t(6)A37 threonylcarbamoyladenosine biosynthesis protein TsaC</fullName>
    </alternativeName>
    <alternativeName>
        <fullName evidence="9">tRNA threonylcarbamoyladenosine biosynthesis protein TsaC</fullName>
    </alternativeName>
</protein>
<keyword evidence="3 9" id="KW-0808">Transferase</keyword>
<keyword evidence="4 9" id="KW-0819">tRNA processing</keyword>